<keyword evidence="3" id="KW-1185">Reference proteome</keyword>
<feature type="transmembrane region" description="Helical" evidence="1">
    <location>
        <begin position="29"/>
        <end position="46"/>
    </location>
</feature>
<organism evidence="2 3">
    <name type="scientific">Phytoactinopolyspora mesophila</name>
    <dbReference type="NCBI Taxonomy" id="2650750"/>
    <lineage>
        <taxon>Bacteria</taxon>
        <taxon>Bacillati</taxon>
        <taxon>Actinomycetota</taxon>
        <taxon>Actinomycetes</taxon>
        <taxon>Jiangellales</taxon>
        <taxon>Jiangellaceae</taxon>
        <taxon>Phytoactinopolyspora</taxon>
    </lineage>
</organism>
<keyword evidence="1" id="KW-1133">Transmembrane helix</keyword>
<feature type="transmembrane region" description="Helical" evidence="1">
    <location>
        <begin position="103"/>
        <end position="121"/>
    </location>
</feature>
<feature type="transmembrane region" description="Helical" evidence="1">
    <location>
        <begin position="53"/>
        <end position="73"/>
    </location>
</feature>
<evidence type="ECO:0000313" key="3">
    <source>
        <dbReference type="Proteomes" id="UP000460435"/>
    </source>
</evidence>
<proteinExistence type="predicted"/>
<sequence>MAADAGLGIVFAAGLAFTAYMLMDSWGGNSWLFNCLVGVALSLAALARRIDRLWTTAVGLGVAALAILVSSLAELPQEPGPVAALALAVLVGSAIRTLSAGRAGTIAAAGIAVVTGAWLSGGLTSVTLFHTVSLVAAVAVGLRLRLLDIQLDAAHNPR</sequence>
<accession>A0A7K3LY34</accession>
<dbReference type="Proteomes" id="UP000460435">
    <property type="component" value="Unassembled WGS sequence"/>
</dbReference>
<evidence type="ECO:0000256" key="1">
    <source>
        <dbReference type="SAM" id="Phobius"/>
    </source>
</evidence>
<name>A0A7K3LY34_9ACTN</name>
<keyword evidence="1" id="KW-0812">Transmembrane</keyword>
<dbReference type="EMBL" id="WLZY01000001">
    <property type="protein sequence ID" value="NDL55747.1"/>
    <property type="molecule type" value="Genomic_DNA"/>
</dbReference>
<feature type="transmembrane region" description="Helical" evidence="1">
    <location>
        <begin position="79"/>
        <end position="96"/>
    </location>
</feature>
<evidence type="ECO:0000313" key="2">
    <source>
        <dbReference type="EMBL" id="NDL55747.1"/>
    </source>
</evidence>
<dbReference type="AlphaFoldDB" id="A0A7K3LY34"/>
<gene>
    <name evidence="2" type="ORF">F7O44_01545</name>
</gene>
<reference evidence="2 3" key="1">
    <citation type="submission" date="2019-11" db="EMBL/GenBank/DDBJ databases">
        <authorList>
            <person name="Li X.-J."/>
            <person name="Feng X.-M."/>
        </authorList>
    </citation>
    <scope>NUCLEOTIDE SEQUENCE [LARGE SCALE GENOMIC DNA]</scope>
    <source>
        <strain evidence="2 3">XMNu-373</strain>
    </source>
</reference>
<comment type="caution">
    <text evidence="2">The sequence shown here is derived from an EMBL/GenBank/DDBJ whole genome shotgun (WGS) entry which is preliminary data.</text>
</comment>
<keyword evidence="1" id="KW-0472">Membrane</keyword>
<protein>
    <submittedName>
        <fullName evidence="2">Metal transporter</fullName>
    </submittedName>
</protein>
<feature type="transmembrane region" description="Helical" evidence="1">
    <location>
        <begin position="5"/>
        <end position="23"/>
    </location>
</feature>